<accession>A0A4R6BX36</accession>
<dbReference type="Proteomes" id="UP000294802">
    <property type="component" value="Unassembled WGS sequence"/>
</dbReference>
<evidence type="ECO:0000259" key="2">
    <source>
        <dbReference type="PROSITE" id="PS51671"/>
    </source>
</evidence>
<evidence type="ECO:0000313" key="3">
    <source>
        <dbReference type="EMBL" id="TDM13041.1"/>
    </source>
</evidence>
<proteinExistence type="inferred from homology"/>
<feature type="domain" description="ACT" evidence="2">
    <location>
        <begin position="71"/>
        <end position="146"/>
    </location>
</feature>
<dbReference type="InterPro" id="IPR002912">
    <property type="entry name" value="ACT_dom"/>
</dbReference>
<evidence type="ECO:0000256" key="1">
    <source>
        <dbReference type="HAMAP-Rule" id="MF_00707"/>
    </source>
</evidence>
<dbReference type="InterPro" id="IPR008310">
    <property type="entry name" value="UPF0735_ACT_dom-cont"/>
</dbReference>
<dbReference type="RefSeq" id="WP_133442643.1">
    <property type="nucleotide sequence ID" value="NZ_SCWB01000001.1"/>
</dbReference>
<dbReference type="PIRSF" id="PIRSF025624">
    <property type="entry name" value="ACT_PheB"/>
    <property type="match status" value="1"/>
</dbReference>
<organism evidence="3 4">
    <name type="scientific">Macrococcus lamae</name>
    <dbReference type="NCBI Taxonomy" id="198484"/>
    <lineage>
        <taxon>Bacteria</taxon>
        <taxon>Bacillati</taxon>
        <taxon>Bacillota</taxon>
        <taxon>Bacilli</taxon>
        <taxon>Bacillales</taxon>
        <taxon>Staphylococcaceae</taxon>
        <taxon>Macrococcus</taxon>
    </lineage>
</organism>
<reference evidence="3 4" key="1">
    <citation type="submission" date="2019-01" db="EMBL/GenBank/DDBJ databases">
        <title>Draft genome sequences of the type strains of six Macrococcus species.</title>
        <authorList>
            <person name="Mazhar S."/>
            <person name="Altermann E."/>
            <person name="Hill C."/>
            <person name="Mcauliffe O."/>
        </authorList>
    </citation>
    <scope>NUCLEOTIDE SEQUENCE [LARGE SCALE GENOMIC DNA]</scope>
    <source>
        <strain evidence="3 4">CCM4815</strain>
    </source>
</reference>
<dbReference type="NCBIfam" id="NF003361">
    <property type="entry name" value="PRK04435.1"/>
    <property type="match status" value="1"/>
</dbReference>
<comment type="similarity">
    <text evidence="1">Belongs to the UPF0735 family.</text>
</comment>
<protein>
    <recommendedName>
        <fullName evidence="1">UPF0735 ACT domain-containing protein ERX29_00100</fullName>
    </recommendedName>
</protein>
<dbReference type="PROSITE" id="PS51671">
    <property type="entry name" value="ACT"/>
    <property type="match status" value="1"/>
</dbReference>
<dbReference type="EMBL" id="SCWB01000001">
    <property type="protein sequence ID" value="TDM13041.1"/>
    <property type="molecule type" value="Genomic_DNA"/>
</dbReference>
<sequence length="148" mass="16907">MSDKKKFYLIREDVLPESIKKTLKVKSLLDDEPRMSIFDAVRRFDLSRSAYYKYKDTIFPVDDTKTERNVTMLLHVDDNIGLLSRVLELIAAEQGSVLTIHQSLPIKEKTTITITLNATQIELTINGLLDQLKNIDGVNHVQLIGMTM</sequence>
<dbReference type="InterPro" id="IPR045865">
    <property type="entry name" value="ACT-like_dom_sf"/>
</dbReference>
<name>A0A4R6BX36_9STAP</name>
<dbReference type="Gene3D" id="3.30.70.260">
    <property type="match status" value="1"/>
</dbReference>
<comment type="caution">
    <text evidence="3">The sequence shown here is derived from an EMBL/GenBank/DDBJ whole genome shotgun (WGS) entry which is preliminary data.</text>
</comment>
<dbReference type="HAMAP" id="MF_00707">
    <property type="entry name" value="UPF0735"/>
    <property type="match status" value="1"/>
</dbReference>
<keyword evidence="4" id="KW-1185">Reference proteome</keyword>
<gene>
    <name evidence="3" type="ORF">ERX29_00100</name>
</gene>
<dbReference type="SUPFAM" id="SSF55021">
    <property type="entry name" value="ACT-like"/>
    <property type="match status" value="1"/>
</dbReference>
<evidence type="ECO:0000313" key="4">
    <source>
        <dbReference type="Proteomes" id="UP000294802"/>
    </source>
</evidence>
<dbReference type="OrthoDB" id="9788773at2"/>
<dbReference type="AlphaFoldDB" id="A0A4R6BX36"/>